<dbReference type="EMBL" id="NIRR01000076">
    <property type="protein sequence ID" value="OWP61372.1"/>
    <property type="molecule type" value="Genomic_DNA"/>
</dbReference>
<organism evidence="1 2">
    <name type="scientific">Hymenobacter amundsenii</name>
    <dbReference type="NCBI Taxonomy" id="2006685"/>
    <lineage>
        <taxon>Bacteria</taxon>
        <taxon>Pseudomonadati</taxon>
        <taxon>Bacteroidota</taxon>
        <taxon>Cytophagia</taxon>
        <taxon>Cytophagales</taxon>
        <taxon>Hymenobacteraceae</taxon>
        <taxon>Hymenobacter</taxon>
    </lineage>
</organism>
<name>A0A246FFS7_9BACT</name>
<proteinExistence type="predicted"/>
<dbReference type="OrthoDB" id="883169at2"/>
<dbReference type="AlphaFoldDB" id="A0A246FFS7"/>
<reference evidence="1 2" key="1">
    <citation type="submission" date="2017-06" db="EMBL/GenBank/DDBJ databases">
        <title>Hymenobacter amundsenii sp. nov. isolated from regoliths in Antarctica.</title>
        <authorList>
            <person name="Sedlacek I."/>
            <person name="Kralova S."/>
            <person name="Pantucek R."/>
            <person name="Svec P."/>
            <person name="Holochova P."/>
            <person name="Stankova E."/>
            <person name="Vrbovska V."/>
            <person name="Busse H.-J."/>
        </authorList>
    </citation>
    <scope>NUCLEOTIDE SEQUENCE [LARGE SCALE GENOMIC DNA]</scope>
    <source>
        <strain evidence="1 2">CCM 8682</strain>
    </source>
</reference>
<dbReference type="Proteomes" id="UP000197277">
    <property type="component" value="Unassembled WGS sequence"/>
</dbReference>
<sequence>MPVFIAMKAVLFRSLLLLVFLGVLPVACCLQATREYAYLKELFLELADAAGTPLTSGARTSANEVRLTLQFRLDYVARGAIGAPFTGSAQAFQCAEEGQKGLKTAVAAVGLTSTGLFNGQAAGQPLNAFVRCTIGRNGPDFPLAQLADSLNTKKWYLDRRFEPIVLRISPKPADNARQQFQVRVRTVDAQQLTQTTPAIVWD</sequence>
<evidence type="ECO:0000313" key="2">
    <source>
        <dbReference type="Proteomes" id="UP000197277"/>
    </source>
</evidence>
<gene>
    <name evidence="1" type="ORF">CDA63_19795</name>
</gene>
<accession>A0A246FFS7</accession>
<comment type="caution">
    <text evidence="1">The sequence shown here is derived from an EMBL/GenBank/DDBJ whole genome shotgun (WGS) entry which is preliminary data.</text>
</comment>
<keyword evidence="2" id="KW-1185">Reference proteome</keyword>
<dbReference type="RefSeq" id="WP_088466183.1">
    <property type="nucleotide sequence ID" value="NZ_NIRR01000076.1"/>
</dbReference>
<evidence type="ECO:0000313" key="1">
    <source>
        <dbReference type="EMBL" id="OWP61372.1"/>
    </source>
</evidence>
<protein>
    <submittedName>
        <fullName evidence="1">Uncharacterized protein</fullName>
    </submittedName>
</protein>